<reference evidence="4 5" key="1">
    <citation type="submission" date="2018-11" db="EMBL/GenBank/DDBJ databases">
        <title>Rufibacter latericius sp. nov., isolated from water in Baiyang Lake.</title>
        <authorList>
            <person name="Yang Y."/>
        </authorList>
    </citation>
    <scope>NUCLEOTIDE SEQUENCE [LARGE SCALE GENOMIC DNA]</scope>
    <source>
        <strain evidence="4 5">R-22-1c-1</strain>
    </source>
</reference>
<keyword evidence="5" id="KW-1185">Reference proteome</keyword>
<dbReference type="InterPro" id="IPR036737">
    <property type="entry name" value="OmpA-like_sf"/>
</dbReference>
<feature type="transmembrane region" description="Helical" evidence="2">
    <location>
        <begin position="12"/>
        <end position="35"/>
    </location>
</feature>
<evidence type="ECO:0000256" key="2">
    <source>
        <dbReference type="SAM" id="Phobius"/>
    </source>
</evidence>
<keyword evidence="1 2" id="KW-0472">Membrane</keyword>
<gene>
    <name evidence="4" type="ORF">EFB08_05335</name>
</gene>
<dbReference type="Gene3D" id="3.30.1330.60">
    <property type="entry name" value="OmpA-like domain"/>
    <property type="match status" value="1"/>
</dbReference>
<dbReference type="Proteomes" id="UP000272117">
    <property type="component" value="Unassembled WGS sequence"/>
</dbReference>
<keyword evidence="2" id="KW-1133">Transmembrane helix</keyword>
<comment type="caution">
    <text evidence="4">The sequence shown here is derived from an EMBL/GenBank/DDBJ whole genome shotgun (WGS) entry which is preliminary data.</text>
</comment>
<protein>
    <recommendedName>
        <fullName evidence="3">OmpA-like domain-containing protein</fullName>
    </recommendedName>
</protein>
<sequence>MNKENQDFFWPSYVDLMTALFLIMLVLFVLSFKLFTDKSSENLRNIARLQVEVQEKRKLDEIKAALSRLDSRYFQYNERYKRHELLVDVLFEQSSATIPQRSLVPLRRAGQELSRVVNSVKGADVKYLIVIDGRAASFPRGDARNVTQREYALELSYKRALALLQFWRNAGIKFPKDRIELIASGSGFEGAGRTGDVRDRRFVIQILPKVGTLETKNIR</sequence>
<dbReference type="RefSeq" id="WP_123125887.1">
    <property type="nucleotide sequence ID" value="NZ_RJJD01000002.1"/>
</dbReference>
<evidence type="ECO:0000313" key="5">
    <source>
        <dbReference type="Proteomes" id="UP000272117"/>
    </source>
</evidence>
<dbReference type="OrthoDB" id="1036975at2"/>
<accession>A0A3M9MYP2</accession>
<dbReference type="EMBL" id="RJJD01000002">
    <property type="protein sequence ID" value="RNI30672.1"/>
    <property type="molecule type" value="Genomic_DNA"/>
</dbReference>
<dbReference type="GO" id="GO:0016020">
    <property type="term" value="C:membrane"/>
    <property type="evidence" value="ECO:0007669"/>
    <property type="project" value="UniProtKB-UniRule"/>
</dbReference>
<dbReference type="PROSITE" id="PS51123">
    <property type="entry name" value="OMPA_2"/>
    <property type="match status" value="1"/>
</dbReference>
<keyword evidence="2" id="KW-0812">Transmembrane</keyword>
<evidence type="ECO:0000256" key="1">
    <source>
        <dbReference type="PROSITE-ProRule" id="PRU00473"/>
    </source>
</evidence>
<dbReference type="InterPro" id="IPR006665">
    <property type="entry name" value="OmpA-like"/>
</dbReference>
<organism evidence="4 5">
    <name type="scientific">Rufibacter latericius</name>
    <dbReference type="NCBI Taxonomy" id="2487040"/>
    <lineage>
        <taxon>Bacteria</taxon>
        <taxon>Pseudomonadati</taxon>
        <taxon>Bacteroidota</taxon>
        <taxon>Cytophagia</taxon>
        <taxon>Cytophagales</taxon>
        <taxon>Hymenobacteraceae</taxon>
        <taxon>Rufibacter</taxon>
    </lineage>
</organism>
<proteinExistence type="predicted"/>
<name>A0A3M9MYP2_9BACT</name>
<feature type="domain" description="OmpA-like" evidence="3">
    <location>
        <begin position="78"/>
        <end position="210"/>
    </location>
</feature>
<dbReference type="AlphaFoldDB" id="A0A3M9MYP2"/>
<evidence type="ECO:0000259" key="3">
    <source>
        <dbReference type="PROSITE" id="PS51123"/>
    </source>
</evidence>
<evidence type="ECO:0000313" key="4">
    <source>
        <dbReference type="EMBL" id="RNI30672.1"/>
    </source>
</evidence>
<dbReference type="SUPFAM" id="SSF103088">
    <property type="entry name" value="OmpA-like"/>
    <property type="match status" value="1"/>
</dbReference>